<organism evidence="1 2">
    <name type="scientific">Edaphobacter dinghuensis</name>
    <dbReference type="NCBI Taxonomy" id="1560005"/>
    <lineage>
        <taxon>Bacteria</taxon>
        <taxon>Pseudomonadati</taxon>
        <taxon>Acidobacteriota</taxon>
        <taxon>Terriglobia</taxon>
        <taxon>Terriglobales</taxon>
        <taxon>Acidobacteriaceae</taxon>
        <taxon>Edaphobacter</taxon>
    </lineage>
</organism>
<dbReference type="Proteomes" id="UP000647241">
    <property type="component" value="Unassembled WGS sequence"/>
</dbReference>
<keyword evidence="2" id="KW-1185">Reference proteome</keyword>
<dbReference type="EMBL" id="BMGT01000004">
    <property type="protein sequence ID" value="GGG86471.1"/>
    <property type="molecule type" value="Genomic_DNA"/>
</dbReference>
<evidence type="ECO:0000313" key="1">
    <source>
        <dbReference type="EMBL" id="GGG86471.1"/>
    </source>
</evidence>
<dbReference type="AlphaFoldDB" id="A0A917HQW9"/>
<dbReference type="RefSeq" id="WP_188555347.1">
    <property type="nucleotide sequence ID" value="NZ_BMGT01000004.1"/>
</dbReference>
<accession>A0A917HQW9</accession>
<evidence type="ECO:0000313" key="2">
    <source>
        <dbReference type="Proteomes" id="UP000647241"/>
    </source>
</evidence>
<sequence>MLGIGRDLRAARNRMGFTLQEVEEFSEQLAQRWGNSKYRVSGSWLDRIELHNRALSAIKLIVLSFIYNLTPAHILAMRPGTDSNPSDPDPVSVPNCTLVITEGPLAEHAKRWLPDALIVNEAPENATLLDPIPGLLPPHIKRAIIGRKDRNMEPMIFPGSVIAFDSTRRSIAHRREWHNEFERPIYILFARTGFYCGFCELDRKEEWLTLVPHMLSPEPRKGRWRYRKEIEVLGTVTHISSARLQLPVRPVAPIEPSSTAA</sequence>
<reference evidence="1" key="2">
    <citation type="submission" date="2020-09" db="EMBL/GenBank/DDBJ databases">
        <authorList>
            <person name="Sun Q."/>
            <person name="Zhou Y."/>
        </authorList>
    </citation>
    <scope>NUCLEOTIDE SEQUENCE</scope>
    <source>
        <strain evidence="1">CGMCC 1.12997</strain>
    </source>
</reference>
<reference evidence="1" key="1">
    <citation type="journal article" date="2014" name="Int. J. Syst. Evol. Microbiol.">
        <title>Complete genome sequence of Corynebacterium casei LMG S-19264T (=DSM 44701T), isolated from a smear-ripened cheese.</title>
        <authorList>
            <consortium name="US DOE Joint Genome Institute (JGI-PGF)"/>
            <person name="Walter F."/>
            <person name="Albersmeier A."/>
            <person name="Kalinowski J."/>
            <person name="Ruckert C."/>
        </authorList>
    </citation>
    <scope>NUCLEOTIDE SEQUENCE</scope>
    <source>
        <strain evidence="1">CGMCC 1.12997</strain>
    </source>
</reference>
<proteinExistence type="predicted"/>
<name>A0A917HQW9_9BACT</name>
<protein>
    <recommendedName>
        <fullName evidence="3">HTH cro/C1-type domain-containing protein</fullName>
    </recommendedName>
</protein>
<gene>
    <name evidence="1" type="ORF">GCM10011585_33020</name>
</gene>
<comment type="caution">
    <text evidence="1">The sequence shown here is derived from an EMBL/GenBank/DDBJ whole genome shotgun (WGS) entry which is preliminary data.</text>
</comment>
<evidence type="ECO:0008006" key="3">
    <source>
        <dbReference type="Google" id="ProtNLM"/>
    </source>
</evidence>